<dbReference type="PANTHER" id="PTHR30055:SF226">
    <property type="entry name" value="HTH-TYPE TRANSCRIPTIONAL REGULATOR PKSA"/>
    <property type="match status" value="1"/>
</dbReference>
<keyword evidence="1 2" id="KW-0238">DNA-binding</keyword>
<evidence type="ECO:0000256" key="3">
    <source>
        <dbReference type="SAM" id="Phobius"/>
    </source>
</evidence>
<dbReference type="GO" id="GO:0000976">
    <property type="term" value="F:transcription cis-regulatory region binding"/>
    <property type="evidence" value="ECO:0007669"/>
    <property type="project" value="TreeGrafter"/>
</dbReference>
<proteinExistence type="predicted"/>
<evidence type="ECO:0000256" key="1">
    <source>
        <dbReference type="ARBA" id="ARBA00023125"/>
    </source>
</evidence>
<evidence type="ECO:0000313" key="5">
    <source>
        <dbReference type="EMBL" id="ANY69894.1"/>
    </source>
</evidence>
<dbReference type="Pfam" id="PF00440">
    <property type="entry name" value="TetR_N"/>
    <property type="match status" value="1"/>
</dbReference>
<reference evidence="5" key="1">
    <citation type="submission" date="2016-08" db="EMBL/GenBank/DDBJ databases">
        <title>Complete Genome Seqeunce of Paenibacillus sp. BIHB 4019 from tea rhizoplane.</title>
        <authorList>
            <person name="Thakur R."/>
            <person name="Swarnkar M.K."/>
            <person name="Gulati A."/>
        </authorList>
    </citation>
    <scope>NUCLEOTIDE SEQUENCE [LARGE SCALE GENOMIC DNA]</scope>
    <source>
        <strain evidence="5">BIHB4019</strain>
    </source>
</reference>
<feature type="domain" description="HTH tetR-type" evidence="4">
    <location>
        <begin position="7"/>
        <end position="67"/>
    </location>
</feature>
<dbReference type="Gene3D" id="1.10.357.10">
    <property type="entry name" value="Tetracycline Repressor, domain 2"/>
    <property type="match status" value="1"/>
</dbReference>
<feature type="DNA-binding region" description="H-T-H motif" evidence="2">
    <location>
        <begin position="30"/>
        <end position="49"/>
    </location>
</feature>
<name>A0A1B2DQA0_9BACL</name>
<keyword evidence="3" id="KW-1133">Transmembrane helix</keyword>
<accession>A0A1B2DQA0</accession>
<evidence type="ECO:0000256" key="2">
    <source>
        <dbReference type="PROSITE-ProRule" id="PRU00335"/>
    </source>
</evidence>
<dbReference type="PROSITE" id="PS50977">
    <property type="entry name" value="HTH_TETR_2"/>
    <property type="match status" value="1"/>
</dbReference>
<keyword evidence="3" id="KW-0472">Membrane</keyword>
<evidence type="ECO:0000259" key="4">
    <source>
        <dbReference type="PROSITE" id="PS50977"/>
    </source>
</evidence>
<sequence length="208" mass="23315">MSESKAAKTEKKLLACAKAEFLENGFAGANMRAIAQTAGMTTGAIYRYFADKNALFEAIVGPTANEIKHYFIELTNDQMTMLELKKQAAEFTDMEEGMRGVFDFIYERFDVFDLLINRSAGSSWENYIDSLVAFDLASTQAYIATMMQVGLLEQSPPANHLAILVKQSYKQIFEIVASRMNREEALGYLQLLIPFLYGGWSAILGKRP</sequence>
<dbReference type="GO" id="GO:0003700">
    <property type="term" value="F:DNA-binding transcription factor activity"/>
    <property type="evidence" value="ECO:0007669"/>
    <property type="project" value="TreeGrafter"/>
</dbReference>
<dbReference type="InterPro" id="IPR050109">
    <property type="entry name" value="HTH-type_TetR-like_transc_reg"/>
</dbReference>
<organism evidence="5">
    <name type="scientific">Paenibacillus sp. BIHB 4019</name>
    <dbReference type="NCBI Taxonomy" id="1870819"/>
    <lineage>
        <taxon>Bacteria</taxon>
        <taxon>Bacillati</taxon>
        <taxon>Bacillota</taxon>
        <taxon>Bacilli</taxon>
        <taxon>Bacillales</taxon>
        <taxon>Paenibacillaceae</taxon>
        <taxon>Paenibacillus</taxon>
    </lineage>
</organism>
<dbReference type="SUPFAM" id="SSF46689">
    <property type="entry name" value="Homeodomain-like"/>
    <property type="match status" value="1"/>
</dbReference>
<feature type="transmembrane region" description="Helical" evidence="3">
    <location>
        <begin position="185"/>
        <end position="203"/>
    </location>
</feature>
<dbReference type="AlphaFoldDB" id="A0A1B2DQA0"/>
<protein>
    <recommendedName>
        <fullName evidence="4">HTH tetR-type domain-containing protein</fullName>
    </recommendedName>
</protein>
<dbReference type="PRINTS" id="PR00455">
    <property type="entry name" value="HTHTETR"/>
</dbReference>
<dbReference type="InterPro" id="IPR001647">
    <property type="entry name" value="HTH_TetR"/>
</dbReference>
<keyword evidence="3" id="KW-0812">Transmembrane</keyword>
<gene>
    <name evidence="5" type="ORF">BBD42_27875</name>
</gene>
<dbReference type="InterPro" id="IPR009057">
    <property type="entry name" value="Homeodomain-like_sf"/>
</dbReference>
<dbReference type="PANTHER" id="PTHR30055">
    <property type="entry name" value="HTH-TYPE TRANSCRIPTIONAL REGULATOR RUTR"/>
    <property type="match status" value="1"/>
</dbReference>
<dbReference type="RefSeq" id="WP_099520858.1">
    <property type="nucleotide sequence ID" value="NZ_CP016808.1"/>
</dbReference>
<dbReference type="EMBL" id="CP016808">
    <property type="protein sequence ID" value="ANY69894.1"/>
    <property type="molecule type" value="Genomic_DNA"/>
</dbReference>